<dbReference type="Proteomes" id="UP001497516">
    <property type="component" value="Chromosome 4"/>
</dbReference>
<sequence length="68" mass="6890">MTILGTMMPMPGGDGGAGVRFLEDVLGVELHHLSGADGAADLFDAAVGVDDPTGCTRRDAAPNDAILH</sequence>
<name>A0AAV2E2Y1_9ROSI</name>
<reference evidence="1 2" key="1">
    <citation type="submission" date="2024-04" db="EMBL/GenBank/DDBJ databases">
        <authorList>
            <person name="Fracassetti M."/>
        </authorList>
    </citation>
    <scope>NUCLEOTIDE SEQUENCE [LARGE SCALE GENOMIC DNA]</scope>
</reference>
<accession>A0AAV2E2Y1</accession>
<dbReference type="AlphaFoldDB" id="A0AAV2E2Y1"/>
<protein>
    <submittedName>
        <fullName evidence="1">Uncharacterized protein</fullName>
    </submittedName>
</protein>
<evidence type="ECO:0000313" key="1">
    <source>
        <dbReference type="EMBL" id="CAL1380003.1"/>
    </source>
</evidence>
<dbReference type="EMBL" id="OZ034817">
    <property type="protein sequence ID" value="CAL1380003.1"/>
    <property type="molecule type" value="Genomic_DNA"/>
</dbReference>
<proteinExistence type="predicted"/>
<keyword evidence="2" id="KW-1185">Reference proteome</keyword>
<gene>
    <name evidence="1" type="ORF">LTRI10_LOCUS21482</name>
</gene>
<organism evidence="1 2">
    <name type="scientific">Linum trigynum</name>
    <dbReference type="NCBI Taxonomy" id="586398"/>
    <lineage>
        <taxon>Eukaryota</taxon>
        <taxon>Viridiplantae</taxon>
        <taxon>Streptophyta</taxon>
        <taxon>Embryophyta</taxon>
        <taxon>Tracheophyta</taxon>
        <taxon>Spermatophyta</taxon>
        <taxon>Magnoliopsida</taxon>
        <taxon>eudicotyledons</taxon>
        <taxon>Gunneridae</taxon>
        <taxon>Pentapetalae</taxon>
        <taxon>rosids</taxon>
        <taxon>fabids</taxon>
        <taxon>Malpighiales</taxon>
        <taxon>Linaceae</taxon>
        <taxon>Linum</taxon>
    </lineage>
</organism>
<evidence type="ECO:0000313" key="2">
    <source>
        <dbReference type="Proteomes" id="UP001497516"/>
    </source>
</evidence>